<evidence type="ECO:0000313" key="4">
    <source>
        <dbReference type="Proteomes" id="UP000298327"/>
    </source>
</evidence>
<keyword evidence="4" id="KW-1185">Reference proteome</keyword>
<feature type="region of interest" description="Disordered" evidence="1">
    <location>
        <begin position="557"/>
        <end position="594"/>
    </location>
</feature>
<protein>
    <submittedName>
        <fullName evidence="3">Uncharacterized protein</fullName>
    </submittedName>
</protein>
<dbReference type="Proteomes" id="UP000298327">
    <property type="component" value="Unassembled WGS sequence"/>
</dbReference>
<gene>
    <name evidence="3" type="ORF">EVG20_g2621</name>
</gene>
<feature type="chain" id="PRO_5021432017" evidence="2">
    <location>
        <begin position="21"/>
        <end position="822"/>
    </location>
</feature>
<keyword evidence="2" id="KW-0732">Signal</keyword>
<dbReference type="Gene3D" id="3.20.20.80">
    <property type="entry name" value="Glycosidases"/>
    <property type="match status" value="1"/>
</dbReference>
<dbReference type="EMBL" id="SEOQ01000104">
    <property type="protein sequence ID" value="TFY70391.1"/>
    <property type="molecule type" value="Genomic_DNA"/>
</dbReference>
<dbReference type="OrthoDB" id="2338662at2759"/>
<evidence type="ECO:0000313" key="3">
    <source>
        <dbReference type="EMBL" id="TFY70391.1"/>
    </source>
</evidence>
<proteinExistence type="predicted"/>
<name>A0A4Y9Z9C1_9AGAM</name>
<accession>A0A4Y9Z9C1</accession>
<dbReference type="InterPro" id="IPR017853">
    <property type="entry name" value="GH"/>
</dbReference>
<feature type="signal peptide" evidence="2">
    <location>
        <begin position="1"/>
        <end position="20"/>
    </location>
</feature>
<feature type="compositionally biased region" description="Basic and acidic residues" evidence="1">
    <location>
        <begin position="560"/>
        <end position="594"/>
    </location>
</feature>
<dbReference type="SUPFAM" id="SSF51445">
    <property type="entry name" value="(Trans)glycosidases"/>
    <property type="match status" value="1"/>
</dbReference>
<organism evidence="3 4">
    <name type="scientific">Dentipellis fragilis</name>
    <dbReference type="NCBI Taxonomy" id="205917"/>
    <lineage>
        <taxon>Eukaryota</taxon>
        <taxon>Fungi</taxon>
        <taxon>Dikarya</taxon>
        <taxon>Basidiomycota</taxon>
        <taxon>Agaricomycotina</taxon>
        <taxon>Agaricomycetes</taxon>
        <taxon>Russulales</taxon>
        <taxon>Hericiaceae</taxon>
        <taxon>Dentipellis</taxon>
    </lineage>
</organism>
<evidence type="ECO:0000256" key="2">
    <source>
        <dbReference type="SAM" id="SignalP"/>
    </source>
</evidence>
<reference evidence="3 4" key="1">
    <citation type="submission" date="2019-02" db="EMBL/GenBank/DDBJ databases">
        <title>Genome sequencing of the rare red list fungi Dentipellis fragilis.</title>
        <authorList>
            <person name="Buettner E."/>
            <person name="Kellner H."/>
        </authorList>
    </citation>
    <scope>NUCLEOTIDE SEQUENCE [LARGE SCALE GENOMIC DNA]</scope>
    <source>
        <strain evidence="3 4">DSM 105465</strain>
    </source>
</reference>
<comment type="caution">
    <text evidence="3">The sequence shown here is derived from an EMBL/GenBank/DDBJ whole genome shotgun (WGS) entry which is preliminary data.</text>
</comment>
<dbReference type="AlphaFoldDB" id="A0A4Y9Z9C1"/>
<evidence type="ECO:0000256" key="1">
    <source>
        <dbReference type="SAM" id="MobiDB-lite"/>
    </source>
</evidence>
<sequence>MHAQAARFLGLFALLPTVFSQTWCGKVYMANETVVPPGGQFTFPPSSASPLLALRCTPALRPYLPEDESSPAEILVDALVRYSHIDGAVPVTIPGRGLGADAPQLQVTTSIDGQHLARGTVALNGSTALSFPLSHPLTPRLEPYNITCSATLGGQAFQSFTEFSFLPSPPLHIGSVTKYDSRSGALLARPVGEKSGAYKPILPLGYYTDFEGYLAANLSSINELKEQGFNIIHPVPTFDNLTALNLVLDRMEDQGLYLMYDMRYTYMNSSSVTEQVTSLRNRTNLLLYYTGDEPDGTSDPLNATTTAYDLIKSLDPYRPTSLVLNCQDYFFSDYAAGADIVMQDVYEVGNNVTFSVEWHTPCTPEQGDCGCDNCKGRFEDIRDRVTEFQQRFEVLGWERTKRVWTVPQAFGGGDEYWARAPTGAEWLVEAIVGINAGALGVVSWNDPTTPDIKAASSMLALALPTITPFILPATPAPPSTFRHVITPSRADVGVWTLAGEARSLVLAVNLNYANASIALADVLGGGGAVKAEKVFEAGTEIDDKSIVFGSIGSETEDVENPYRDKMTLENTRERQDEQDSRQHGTPERLRQMRSDPRATFHSDILLRASRNLLWRSILGSGSGCDGVPDPKCTSFSSRPRSARMSALAASPRLSSISSRLVNVKAGLFVCPMLSKHCNMKSTRPMTRIFSFSVRISLIRRRWHDMRKTSCQGTNDADDVGAGVDELSLEGNPLPLESVPRLCEFHGLGVAPRKLLLLLGDGSGLGCKLCEGGRLGGLEVVDVAALSDTVTSRPYMVNLIPAIVEVNSWTMPFLLSTTVFSIG</sequence>